<dbReference type="Pfam" id="PF00271">
    <property type="entry name" value="Helicase_C"/>
    <property type="match status" value="1"/>
</dbReference>
<evidence type="ECO:0000256" key="4">
    <source>
        <dbReference type="ARBA" id="ARBA00022741"/>
    </source>
</evidence>
<dbReference type="Pfam" id="PF00270">
    <property type="entry name" value="DEAD"/>
    <property type="match status" value="1"/>
</dbReference>
<dbReference type="GO" id="GO:0003723">
    <property type="term" value="F:RNA binding"/>
    <property type="evidence" value="ECO:0007669"/>
    <property type="project" value="UniProtKB-KW"/>
</dbReference>
<dbReference type="PROSITE" id="PS00039">
    <property type="entry name" value="DEAD_ATP_HELICASE"/>
    <property type="match status" value="1"/>
</dbReference>
<dbReference type="FunFam" id="3.40.50.300:FF:000498">
    <property type="entry name" value="Eukaryotic initiation factor 4A-III"/>
    <property type="match status" value="1"/>
</dbReference>
<dbReference type="GO" id="GO:0006417">
    <property type="term" value="P:regulation of translation"/>
    <property type="evidence" value="ECO:0007669"/>
    <property type="project" value="UniProtKB-KW"/>
</dbReference>
<protein>
    <recommendedName>
        <fullName evidence="2">RNA helicase</fullName>
        <ecNumber evidence="2">3.6.4.13</ecNumber>
    </recommendedName>
</protein>
<keyword evidence="9" id="KW-0810">Translation regulation</keyword>
<dbReference type="InterPro" id="IPR011545">
    <property type="entry name" value="DEAD/DEAH_box_helicase_dom"/>
</dbReference>
<keyword evidence="6 16" id="KW-0347">Helicase</keyword>
<keyword evidence="3" id="KW-0747">Spliceosome</keyword>
<dbReference type="SUPFAM" id="SSF52540">
    <property type="entry name" value="P-loop containing nucleoside triphosphate hydrolases"/>
    <property type="match status" value="1"/>
</dbReference>
<comment type="catalytic activity">
    <reaction evidence="14">
        <text>ATP + H2O = ADP + phosphate + H(+)</text>
        <dbReference type="Rhea" id="RHEA:13065"/>
        <dbReference type="ChEBI" id="CHEBI:15377"/>
        <dbReference type="ChEBI" id="CHEBI:15378"/>
        <dbReference type="ChEBI" id="CHEBI:30616"/>
        <dbReference type="ChEBI" id="CHEBI:43474"/>
        <dbReference type="ChEBI" id="CHEBI:456216"/>
        <dbReference type="EC" id="3.6.4.13"/>
    </reaction>
</comment>
<dbReference type="PROSITE" id="PS51192">
    <property type="entry name" value="HELICASE_ATP_BIND_1"/>
    <property type="match status" value="1"/>
</dbReference>
<keyword evidence="10" id="KW-0694">RNA-binding</keyword>
<dbReference type="FunFam" id="3.40.50.300:FF:000031">
    <property type="entry name" value="Eukaryotic initiation factor 4A-III"/>
    <property type="match status" value="1"/>
</dbReference>
<organism evidence="19 20">
    <name type="scientific">Sinocyclocheilus anshuiensis</name>
    <dbReference type="NCBI Taxonomy" id="1608454"/>
    <lineage>
        <taxon>Eukaryota</taxon>
        <taxon>Metazoa</taxon>
        <taxon>Chordata</taxon>
        <taxon>Craniata</taxon>
        <taxon>Vertebrata</taxon>
        <taxon>Euteleostomi</taxon>
        <taxon>Actinopterygii</taxon>
        <taxon>Neopterygii</taxon>
        <taxon>Teleostei</taxon>
        <taxon>Ostariophysi</taxon>
        <taxon>Cypriniformes</taxon>
        <taxon>Cyprinidae</taxon>
        <taxon>Cyprininae</taxon>
        <taxon>Sinocyclocheilus</taxon>
    </lineage>
</organism>
<evidence type="ECO:0000256" key="3">
    <source>
        <dbReference type="ARBA" id="ARBA00022728"/>
    </source>
</evidence>
<dbReference type="GO" id="GO:0016607">
    <property type="term" value="C:nuclear speck"/>
    <property type="evidence" value="ECO:0007669"/>
    <property type="project" value="UniProtKB-SubCell"/>
</dbReference>
<dbReference type="GO" id="GO:0000184">
    <property type="term" value="P:nuclear-transcribed mRNA catabolic process, nonsense-mediated decay"/>
    <property type="evidence" value="ECO:0007669"/>
    <property type="project" value="UniProtKB-KW"/>
</dbReference>
<dbReference type="GO" id="GO:0016787">
    <property type="term" value="F:hydrolase activity"/>
    <property type="evidence" value="ECO:0007669"/>
    <property type="project" value="UniProtKB-KW"/>
</dbReference>
<dbReference type="InterPro" id="IPR014001">
    <property type="entry name" value="Helicase_ATP-bd"/>
</dbReference>
<evidence type="ECO:0000256" key="6">
    <source>
        <dbReference type="ARBA" id="ARBA00022806"/>
    </source>
</evidence>
<evidence type="ECO:0000313" key="20">
    <source>
        <dbReference type="Proteomes" id="UP000472260"/>
    </source>
</evidence>
<dbReference type="GO" id="GO:0008380">
    <property type="term" value="P:RNA splicing"/>
    <property type="evidence" value="ECO:0007669"/>
    <property type="project" value="UniProtKB-KW"/>
</dbReference>
<dbReference type="Gene3D" id="3.40.50.300">
    <property type="entry name" value="P-loop containing nucleotide triphosphate hydrolases"/>
    <property type="match status" value="2"/>
</dbReference>
<evidence type="ECO:0000256" key="2">
    <source>
        <dbReference type="ARBA" id="ARBA00012552"/>
    </source>
</evidence>
<dbReference type="GO" id="GO:0005681">
    <property type="term" value="C:spliceosomal complex"/>
    <property type="evidence" value="ECO:0007669"/>
    <property type="project" value="UniProtKB-KW"/>
</dbReference>
<keyword evidence="7" id="KW-0813">Transport</keyword>
<dbReference type="EC" id="3.6.4.13" evidence="2"/>
<feature type="domain" description="Helicase C-terminal" evidence="18">
    <location>
        <begin position="265"/>
        <end position="409"/>
    </location>
</feature>
<evidence type="ECO:0000256" key="9">
    <source>
        <dbReference type="ARBA" id="ARBA00022845"/>
    </source>
</evidence>
<dbReference type="CDD" id="cd18045">
    <property type="entry name" value="DEADc_EIF4AIII_DDX48"/>
    <property type="match status" value="1"/>
</dbReference>
<keyword evidence="8 16" id="KW-0067">ATP-binding</keyword>
<keyword evidence="4 16" id="KW-0547">Nucleotide-binding</keyword>
<dbReference type="PANTHER" id="PTHR47958">
    <property type="entry name" value="ATP-DEPENDENT RNA HELICASE DBP3"/>
    <property type="match status" value="1"/>
</dbReference>
<evidence type="ECO:0000256" key="8">
    <source>
        <dbReference type="ARBA" id="ARBA00022840"/>
    </source>
</evidence>
<evidence type="ECO:0000256" key="7">
    <source>
        <dbReference type="ARBA" id="ARBA00022816"/>
    </source>
</evidence>
<keyword evidence="3" id="KW-0507">mRNA processing</keyword>
<keyword evidence="11" id="KW-0866">Nonsense-mediated mRNA decay</keyword>
<evidence type="ECO:0000256" key="14">
    <source>
        <dbReference type="ARBA" id="ARBA00047984"/>
    </source>
</evidence>
<dbReference type="InterPro" id="IPR001650">
    <property type="entry name" value="Helicase_C-like"/>
</dbReference>
<sequence length="409" mass="46751">SVLIMSAAAAPARKRLLKEEDMTKVEFETSEEVDVTPTFDPMGLREGLRVRYSHSFMSPTSIQQRAIKQIIKGRDVIAQSQSGTGKTATFCISVLQCLDIQVRFTQALILAPTRELAGQIQKVLLALGDYMNVQCHTCIGGTNVGEDIRKLDYGQHVVAGTPGRVFDMIRRRSLRTRAIKMLVLDEADEMLNKGFKEQIYDVYRYLPPATQVCLISATLPHEILEMTNKFMTDPIRILVKRDELTLEGIKQFFVAAEREEWKFDTLCDLYDTLTITQAVIFCNTKRKVDWLTEKMREANFTVSSMHGDMPQKERESIMKEFRSGASRVLISTDVWARGLDVPQVSLIINYDLPNNRELYIHRIGRSGRYGRKGVAINFVKNDDIRMLRDIEQYYSTQIDEMPMNVADLI</sequence>
<keyword evidence="20" id="KW-1185">Reference proteome</keyword>
<dbReference type="SMART" id="SM00487">
    <property type="entry name" value="DEXDc"/>
    <property type="match status" value="1"/>
</dbReference>
<dbReference type="GO" id="GO:0051028">
    <property type="term" value="P:mRNA transport"/>
    <property type="evidence" value="ECO:0007669"/>
    <property type="project" value="UniProtKB-KW"/>
</dbReference>
<dbReference type="GO" id="GO:0005524">
    <property type="term" value="F:ATP binding"/>
    <property type="evidence" value="ECO:0007669"/>
    <property type="project" value="UniProtKB-KW"/>
</dbReference>
<keyword evidence="5 16" id="KW-0378">Hydrolase</keyword>
<evidence type="ECO:0000256" key="11">
    <source>
        <dbReference type="ARBA" id="ARBA00023161"/>
    </source>
</evidence>
<comment type="subcellular location">
    <subcellularLocation>
        <location evidence="1">Nucleus speckle</location>
    </subcellularLocation>
</comment>
<dbReference type="InterPro" id="IPR027417">
    <property type="entry name" value="P-loop_NTPase"/>
</dbReference>
<dbReference type="CDD" id="cd18787">
    <property type="entry name" value="SF2_C_DEAD"/>
    <property type="match status" value="1"/>
</dbReference>
<evidence type="ECO:0000313" key="19">
    <source>
        <dbReference type="Ensembl" id="ENSSANP00000022843.1"/>
    </source>
</evidence>
<feature type="domain" description="Helicase ATP-binding" evidence="17">
    <location>
        <begin position="67"/>
        <end position="237"/>
    </location>
</feature>
<evidence type="ECO:0000256" key="10">
    <source>
        <dbReference type="ARBA" id="ARBA00022884"/>
    </source>
</evidence>
<evidence type="ECO:0000256" key="15">
    <source>
        <dbReference type="ARBA" id="ARBA00059847"/>
    </source>
</evidence>
<dbReference type="InterPro" id="IPR000629">
    <property type="entry name" value="RNA-helicase_DEAD-box_CS"/>
</dbReference>
<accession>A0A671LQP6</accession>
<keyword evidence="7" id="KW-0509">mRNA transport</keyword>
<comment type="similarity">
    <text evidence="16">Belongs to the DEAD box helicase family.</text>
</comment>
<keyword evidence="13" id="KW-0539">Nucleus</keyword>
<dbReference type="Proteomes" id="UP000472260">
    <property type="component" value="Unassembled WGS sequence"/>
</dbReference>
<proteinExistence type="inferred from homology"/>
<evidence type="ECO:0000256" key="13">
    <source>
        <dbReference type="ARBA" id="ARBA00023242"/>
    </source>
</evidence>
<dbReference type="PROSITE" id="PS51194">
    <property type="entry name" value="HELICASE_CTER"/>
    <property type="match status" value="1"/>
</dbReference>
<dbReference type="GO" id="GO:0003724">
    <property type="term" value="F:RNA helicase activity"/>
    <property type="evidence" value="ECO:0007669"/>
    <property type="project" value="UniProtKB-EC"/>
</dbReference>
<comment type="function">
    <text evidence="15">ATP-dependent RNA helicase. Involved in pre-mRNA splicing as component of the spliceosome. Core component of the splicing-dependent multiprotein exon junction complex (EJC) deposited at splice junctions on mRNAs. The EJC is a dynamic structure consisting of core proteins and several peripheral nuclear and cytoplasmic associated factors that join the complex only transiently either during EJC assembly or during subsequent mRNA metabolism. The EJC marks the position of the exon-exon junction in the mature mRNA for the gene expression machinery and the core components remain bound to spliced mRNAs throughout all stages of mRNA metabolism thereby influencing downstream processes including nuclear mRNA export, subcellular mRNA localization, translation efficiency and nonsense-mediated mRNA decay (NMD). Binds spliced mRNA in sequence-independent manner, 20-24 nucleotides upstream of mRNA exon-exon junctions. Involved in craniofacial development.</text>
</comment>
<dbReference type="SMART" id="SM00490">
    <property type="entry name" value="HELICc"/>
    <property type="match status" value="1"/>
</dbReference>
<name>A0A671LQP6_9TELE</name>
<evidence type="ECO:0000256" key="1">
    <source>
        <dbReference type="ARBA" id="ARBA00004324"/>
    </source>
</evidence>
<evidence type="ECO:0000256" key="12">
    <source>
        <dbReference type="ARBA" id="ARBA00023187"/>
    </source>
</evidence>
<dbReference type="AlphaFoldDB" id="A0A671LQP6"/>
<evidence type="ECO:0000256" key="5">
    <source>
        <dbReference type="ARBA" id="ARBA00022801"/>
    </source>
</evidence>
<gene>
    <name evidence="19" type="primary">LOC107700988</name>
</gene>
<dbReference type="Ensembl" id="ENSSANT00000024337.1">
    <property type="protein sequence ID" value="ENSSANP00000022843.1"/>
    <property type="gene ID" value="ENSSANG00000009461.1"/>
</dbReference>
<keyword evidence="12" id="KW-0508">mRNA splicing</keyword>
<evidence type="ECO:0000259" key="18">
    <source>
        <dbReference type="PROSITE" id="PS51194"/>
    </source>
</evidence>
<evidence type="ECO:0000259" key="17">
    <source>
        <dbReference type="PROSITE" id="PS51192"/>
    </source>
</evidence>
<evidence type="ECO:0000256" key="16">
    <source>
        <dbReference type="RuleBase" id="RU000492"/>
    </source>
</evidence>
<reference evidence="19" key="2">
    <citation type="submission" date="2025-09" db="UniProtKB">
        <authorList>
            <consortium name="Ensembl"/>
        </authorList>
    </citation>
    <scope>IDENTIFICATION</scope>
</reference>
<reference evidence="19" key="1">
    <citation type="submission" date="2025-08" db="UniProtKB">
        <authorList>
            <consortium name="Ensembl"/>
        </authorList>
    </citation>
    <scope>IDENTIFICATION</scope>
</reference>